<sequence length="75" mass="7930">MDGSPPGGRGRDGTGGRPHGSRERRGLDLKAAEVSELPGPFRARMHEQEAKSAIDVVRDFPGFAVADAEDLDEAG</sequence>
<comment type="caution">
    <text evidence="2">The sequence shown here is derived from an EMBL/GenBank/DDBJ whole genome shotgun (WGS) entry which is preliminary data.</text>
</comment>
<feature type="compositionally biased region" description="Basic and acidic residues" evidence="1">
    <location>
        <begin position="9"/>
        <end position="32"/>
    </location>
</feature>
<evidence type="ECO:0000313" key="2">
    <source>
        <dbReference type="EMBL" id="GID74781.1"/>
    </source>
</evidence>
<proteinExistence type="predicted"/>
<name>A0ABQ3Y478_9ACTN</name>
<evidence type="ECO:0000313" key="3">
    <source>
        <dbReference type="Proteomes" id="UP000609879"/>
    </source>
</evidence>
<dbReference type="RefSeq" id="WP_203763710.1">
    <property type="nucleotide sequence ID" value="NZ_BAAABO010000012.1"/>
</dbReference>
<reference evidence="2 3" key="1">
    <citation type="submission" date="2021-01" db="EMBL/GenBank/DDBJ databases">
        <title>Whole genome shotgun sequence of Actinoplanes deccanensis NBRC 13994.</title>
        <authorList>
            <person name="Komaki H."/>
            <person name="Tamura T."/>
        </authorList>
    </citation>
    <scope>NUCLEOTIDE SEQUENCE [LARGE SCALE GENOMIC DNA]</scope>
    <source>
        <strain evidence="2 3">NBRC 13994</strain>
    </source>
</reference>
<accession>A0ABQ3Y478</accession>
<organism evidence="2 3">
    <name type="scientific">Paractinoplanes deccanensis</name>
    <dbReference type="NCBI Taxonomy" id="113561"/>
    <lineage>
        <taxon>Bacteria</taxon>
        <taxon>Bacillati</taxon>
        <taxon>Actinomycetota</taxon>
        <taxon>Actinomycetes</taxon>
        <taxon>Micromonosporales</taxon>
        <taxon>Micromonosporaceae</taxon>
        <taxon>Paractinoplanes</taxon>
    </lineage>
</organism>
<evidence type="ECO:0000256" key="1">
    <source>
        <dbReference type="SAM" id="MobiDB-lite"/>
    </source>
</evidence>
<dbReference type="Proteomes" id="UP000609879">
    <property type="component" value="Unassembled WGS sequence"/>
</dbReference>
<gene>
    <name evidence="2" type="ORF">Ade02nite_34220</name>
</gene>
<feature type="region of interest" description="Disordered" evidence="1">
    <location>
        <begin position="1"/>
        <end position="32"/>
    </location>
</feature>
<protein>
    <submittedName>
        <fullName evidence="2">Uncharacterized protein</fullName>
    </submittedName>
</protein>
<keyword evidence="3" id="KW-1185">Reference proteome</keyword>
<dbReference type="EMBL" id="BOMI01000065">
    <property type="protein sequence ID" value="GID74781.1"/>
    <property type="molecule type" value="Genomic_DNA"/>
</dbReference>